<dbReference type="RefSeq" id="WP_171089424.1">
    <property type="nucleotide sequence ID" value="NZ_CP053069.1"/>
</dbReference>
<dbReference type="Gene3D" id="1.10.287.3020">
    <property type="match status" value="1"/>
</dbReference>
<gene>
    <name evidence="1" type="ORF">DSM104443_00638</name>
</gene>
<protein>
    <recommendedName>
        <fullName evidence="3">DUF3144 domain-containing protein</fullName>
    </recommendedName>
</protein>
<organism evidence="1 2">
    <name type="scientific">Usitatibacter rugosus</name>
    <dbReference type="NCBI Taxonomy" id="2732067"/>
    <lineage>
        <taxon>Bacteria</taxon>
        <taxon>Pseudomonadati</taxon>
        <taxon>Pseudomonadota</taxon>
        <taxon>Betaproteobacteria</taxon>
        <taxon>Nitrosomonadales</taxon>
        <taxon>Usitatibacteraceae</taxon>
        <taxon>Usitatibacter</taxon>
    </lineage>
</organism>
<evidence type="ECO:0000313" key="2">
    <source>
        <dbReference type="Proteomes" id="UP000501534"/>
    </source>
</evidence>
<dbReference type="Proteomes" id="UP000501534">
    <property type="component" value="Chromosome"/>
</dbReference>
<dbReference type="Pfam" id="PF11342">
    <property type="entry name" value="DUF3144"/>
    <property type="match status" value="1"/>
</dbReference>
<dbReference type="InterPro" id="IPR021490">
    <property type="entry name" value="DUF3144"/>
</dbReference>
<keyword evidence="2" id="KW-1185">Reference proteome</keyword>
<evidence type="ECO:0008006" key="3">
    <source>
        <dbReference type="Google" id="ProtNLM"/>
    </source>
</evidence>
<proteinExistence type="predicted"/>
<accession>A0A6M4GQG7</accession>
<reference evidence="1 2" key="1">
    <citation type="submission" date="2020-04" db="EMBL/GenBank/DDBJ databases">
        <title>Usitatibacter rugosus gen. nov., sp. nov. and Usitatibacter palustris sp. nov., novel members of Usitatibacteraceae fam. nov. within the order Nitrosomonadales isolated from soil.</title>
        <authorList>
            <person name="Huber K.J."/>
            <person name="Neumann-Schaal M."/>
            <person name="Geppert A."/>
            <person name="Luckner M."/>
            <person name="Wanner G."/>
            <person name="Overmann J."/>
        </authorList>
    </citation>
    <scope>NUCLEOTIDE SEQUENCE [LARGE SCALE GENOMIC DNA]</scope>
    <source>
        <strain evidence="1 2">0125_3</strain>
    </source>
</reference>
<sequence length="96" mass="11164">MTTERSSNISQDDQVFFDLVTRFINEANKMNDEKHHRSRVSAALLFAAARYNAFTWMHRGDDNNPGQTADEAEKFFAAHYRSMFLENVEFLKARAD</sequence>
<dbReference type="AlphaFoldDB" id="A0A6M4GQG7"/>
<name>A0A6M4GQG7_9PROT</name>
<evidence type="ECO:0000313" key="1">
    <source>
        <dbReference type="EMBL" id="QJR09589.1"/>
    </source>
</evidence>
<dbReference type="KEGG" id="uru:DSM104443_00638"/>
<dbReference type="EMBL" id="CP053069">
    <property type="protein sequence ID" value="QJR09589.1"/>
    <property type="molecule type" value="Genomic_DNA"/>
</dbReference>